<protein>
    <submittedName>
        <fullName evidence="2">Uncharacterized protein</fullName>
    </submittedName>
</protein>
<comment type="caution">
    <text evidence="2">The sequence shown here is derived from an EMBL/GenBank/DDBJ whole genome shotgun (WGS) entry which is preliminary data.</text>
</comment>
<feature type="region of interest" description="Disordered" evidence="1">
    <location>
        <begin position="81"/>
        <end position="109"/>
    </location>
</feature>
<evidence type="ECO:0000313" key="3">
    <source>
        <dbReference type="Proteomes" id="UP001500449"/>
    </source>
</evidence>
<name>A0ABN2N1M3_9PSEU</name>
<dbReference type="EMBL" id="BAAAQK010000005">
    <property type="protein sequence ID" value="GAA1844555.1"/>
    <property type="molecule type" value="Genomic_DNA"/>
</dbReference>
<sequence>MLACEEDGRALAPVPLAGHLMAARLLVRVWPNHPDTVYAARSEEILSIATVSADAGGPQLAPAGAVASECSPCTPAISCSSAARRLRRTSPTTRRSRLPDGDPAISRPR</sequence>
<proteinExistence type="predicted"/>
<evidence type="ECO:0000313" key="2">
    <source>
        <dbReference type="EMBL" id="GAA1844555.1"/>
    </source>
</evidence>
<gene>
    <name evidence="2" type="ORF">GCM10009836_25020</name>
</gene>
<evidence type="ECO:0000256" key="1">
    <source>
        <dbReference type="SAM" id="MobiDB-lite"/>
    </source>
</evidence>
<keyword evidence="3" id="KW-1185">Reference proteome</keyword>
<reference evidence="2 3" key="1">
    <citation type="journal article" date="2019" name="Int. J. Syst. Evol. Microbiol.">
        <title>The Global Catalogue of Microorganisms (GCM) 10K type strain sequencing project: providing services to taxonomists for standard genome sequencing and annotation.</title>
        <authorList>
            <consortium name="The Broad Institute Genomics Platform"/>
            <consortium name="The Broad Institute Genome Sequencing Center for Infectious Disease"/>
            <person name="Wu L."/>
            <person name="Ma J."/>
        </authorList>
    </citation>
    <scope>NUCLEOTIDE SEQUENCE [LARGE SCALE GENOMIC DNA]</scope>
    <source>
        <strain evidence="2 3">JCM 16009</strain>
    </source>
</reference>
<organism evidence="2 3">
    <name type="scientific">Pseudonocardia ailaonensis</name>
    <dbReference type="NCBI Taxonomy" id="367279"/>
    <lineage>
        <taxon>Bacteria</taxon>
        <taxon>Bacillati</taxon>
        <taxon>Actinomycetota</taxon>
        <taxon>Actinomycetes</taxon>
        <taxon>Pseudonocardiales</taxon>
        <taxon>Pseudonocardiaceae</taxon>
        <taxon>Pseudonocardia</taxon>
    </lineage>
</organism>
<accession>A0ABN2N1M3</accession>
<dbReference type="Proteomes" id="UP001500449">
    <property type="component" value="Unassembled WGS sequence"/>
</dbReference>